<evidence type="ECO:0000256" key="1">
    <source>
        <dbReference type="ARBA" id="ARBA00006538"/>
    </source>
</evidence>
<protein>
    <submittedName>
        <fullName evidence="7">Unannotated protein</fullName>
    </submittedName>
</protein>
<evidence type="ECO:0000313" key="7">
    <source>
        <dbReference type="EMBL" id="CAB5035798.1"/>
    </source>
</evidence>
<dbReference type="Pfam" id="PF13622">
    <property type="entry name" value="4HBT_3"/>
    <property type="match status" value="1"/>
</dbReference>
<feature type="region of interest" description="Disordered" evidence="3">
    <location>
        <begin position="131"/>
        <end position="166"/>
    </location>
</feature>
<dbReference type="SUPFAM" id="SSF54637">
    <property type="entry name" value="Thioesterase/thiol ester dehydrase-isomerase"/>
    <property type="match status" value="2"/>
</dbReference>
<accession>A0A6J7S5G3</accession>
<evidence type="ECO:0000256" key="3">
    <source>
        <dbReference type="SAM" id="MobiDB-lite"/>
    </source>
</evidence>
<gene>
    <name evidence="6" type="ORF">UFOPK3495_00579</name>
    <name evidence="7" type="ORF">UFOPK4237_00366</name>
</gene>
<organism evidence="7">
    <name type="scientific">freshwater metagenome</name>
    <dbReference type="NCBI Taxonomy" id="449393"/>
    <lineage>
        <taxon>unclassified sequences</taxon>
        <taxon>metagenomes</taxon>
        <taxon>ecological metagenomes</taxon>
    </lineage>
</organism>
<name>A0A6J7S5G3_9ZZZZ</name>
<dbReference type="Pfam" id="PF02551">
    <property type="entry name" value="Acyl_CoA_thio"/>
    <property type="match status" value="1"/>
</dbReference>
<evidence type="ECO:0000313" key="6">
    <source>
        <dbReference type="EMBL" id="CAB4894018.1"/>
    </source>
</evidence>
<dbReference type="EMBL" id="CAFBMC010000021">
    <property type="protein sequence ID" value="CAB4894018.1"/>
    <property type="molecule type" value="Genomic_DNA"/>
</dbReference>
<dbReference type="Gene3D" id="2.40.160.210">
    <property type="entry name" value="Acyl-CoA thioesterase, double hotdog domain"/>
    <property type="match status" value="1"/>
</dbReference>
<dbReference type="EMBL" id="CAFBPZ010000014">
    <property type="protein sequence ID" value="CAB5035798.1"/>
    <property type="molecule type" value="Genomic_DNA"/>
</dbReference>
<dbReference type="InterPro" id="IPR049449">
    <property type="entry name" value="TesB_ACOT8-like_N"/>
</dbReference>
<dbReference type="CDD" id="cd03445">
    <property type="entry name" value="Thioesterase_II_repeat2"/>
    <property type="match status" value="1"/>
</dbReference>
<feature type="domain" description="Acyl-CoA thioesterase-like N-terminal HotDog" evidence="5">
    <location>
        <begin position="46"/>
        <end position="122"/>
    </location>
</feature>
<evidence type="ECO:0000259" key="4">
    <source>
        <dbReference type="Pfam" id="PF02551"/>
    </source>
</evidence>
<dbReference type="CDD" id="cd03444">
    <property type="entry name" value="Thioesterase_II_repeat1"/>
    <property type="match status" value="1"/>
</dbReference>
<proteinExistence type="inferred from homology"/>
<dbReference type="GO" id="GO:0009062">
    <property type="term" value="P:fatty acid catabolic process"/>
    <property type="evidence" value="ECO:0007669"/>
    <property type="project" value="TreeGrafter"/>
</dbReference>
<dbReference type="GO" id="GO:0006637">
    <property type="term" value="P:acyl-CoA metabolic process"/>
    <property type="evidence" value="ECO:0007669"/>
    <property type="project" value="InterPro"/>
</dbReference>
<dbReference type="GO" id="GO:0047617">
    <property type="term" value="F:fatty acyl-CoA hydrolase activity"/>
    <property type="evidence" value="ECO:0007669"/>
    <property type="project" value="InterPro"/>
</dbReference>
<reference evidence="7" key="1">
    <citation type="submission" date="2020-05" db="EMBL/GenBank/DDBJ databases">
        <authorList>
            <person name="Chiriac C."/>
            <person name="Salcher M."/>
            <person name="Ghai R."/>
            <person name="Kavagutti S V."/>
        </authorList>
    </citation>
    <scope>NUCLEOTIDE SEQUENCE</scope>
</reference>
<dbReference type="InterPro" id="IPR042171">
    <property type="entry name" value="Acyl-CoA_hotdog"/>
</dbReference>
<feature type="domain" description="Acyl-CoA thioesterase 2 C-terminal" evidence="4">
    <location>
        <begin position="192"/>
        <end position="292"/>
    </location>
</feature>
<dbReference type="PANTHER" id="PTHR11066">
    <property type="entry name" value="ACYL-COA THIOESTERASE"/>
    <property type="match status" value="1"/>
</dbReference>
<dbReference type="InterPro" id="IPR025652">
    <property type="entry name" value="TesB_C"/>
</dbReference>
<dbReference type="AlphaFoldDB" id="A0A6J7S5G3"/>
<evidence type="ECO:0000259" key="5">
    <source>
        <dbReference type="Pfam" id="PF13622"/>
    </source>
</evidence>
<evidence type="ECO:0000256" key="2">
    <source>
        <dbReference type="ARBA" id="ARBA00022801"/>
    </source>
</evidence>
<dbReference type="InterPro" id="IPR003703">
    <property type="entry name" value="Acyl_CoA_thio"/>
</dbReference>
<dbReference type="PANTHER" id="PTHR11066:SF34">
    <property type="entry name" value="ACYL-COENZYME A THIOESTERASE 8"/>
    <property type="match status" value="1"/>
</dbReference>
<sequence length="303" mass="34007">MNQDPSNSKTTGLVPGVNTDFSNQLLLRRIDRDIFTGHANGGGPIRTYGGQVAAQSLMAAGMTIDDPERQVHSLHGYFLQPGRTEERITYIVERPRDGGSFSSRIVRAIQNGETIFMMTASFSVQDWGPEHQFEQPLAPPPDEGTSDPRMDPELEEGEEGGDRPATRNRRRWIDLRLFNPEESVKMKDGRYERMAWVRILQELPDNPLIQACALTYLSDLTMVPTALSPNTHMRSQLQMASIDHAVWFHAPIRTDQWLLFAQDTPVARGGHGLARGLFYDQDGILVASVVQESLIRGSRKKKP</sequence>
<dbReference type="InterPro" id="IPR029069">
    <property type="entry name" value="HotDog_dom_sf"/>
</dbReference>
<keyword evidence="2" id="KW-0378">Hydrolase</keyword>
<comment type="similarity">
    <text evidence="1">Belongs to the C/M/P thioester hydrolase family.</text>
</comment>